<evidence type="ECO:0000256" key="12">
    <source>
        <dbReference type="ARBA" id="ARBA00023125"/>
    </source>
</evidence>
<evidence type="ECO:0000256" key="10">
    <source>
        <dbReference type="ARBA" id="ARBA00023046"/>
    </source>
</evidence>
<evidence type="ECO:0000256" key="2">
    <source>
        <dbReference type="ARBA" id="ARBA00022553"/>
    </source>
</evidence>
<keyword evidence="7 15" id="KW-0946">Virion</keyword>
<evidence type="ECO:0000256" key="11">
    <source>
        <dbReference type="ARBA" id="ARBA00023120"/>
    </source>
</evidence>
<comment type="similarity">
    <text evidence="15">Belongs to the papillomaviridae L2 protein family.</text>
</comment>
<dbReference type="GO" id="GO:0005198">
    <property type="term" value="F:structural molecule activity"/>
    <property type="evidence" value="ECO:0007669"/>
    <property type="project" value="UniProtKB-UniRule"/>
</dbReference>
<comment type="subunit">
    <text evidence="15">Interacts with major capsid protein L1. Interacts with E2; this interaction inhibits E2 transcriptional activity but not the DNA replication function E2. Interacts with host HSPA8; this interaction is required for L2 nuclear translocation. Interacts with host importins KPNB2 and KPNB3. Forms a complex with importin alpha2-beta1 heterodimers via interaction with the importin alpha2 adapter. Interacts with host DYNLT1; this interaction is essential for virus intracellular transport during entry. Interacts (via C-terminus) with host retromer subunits VPS35 AND VPS29.</text>
</comment>
<keyword evidence="14 15" id="KW-1160">Virus entry into host cell</keyword>
<keyword evidence="4 15" id="KW-1048">Host nucleus</keyword>
<evidence type="ECO:0000256" key="7">
    <source>
        <dbReference type="ARBA" id="ARBA00022844"/>
    </source>
</evidence>
<evidence type="ECO:0000313" key="16">
    <source>
        <dbReference type="EMBL" id="AYA93447.2"/>
    </source>
</evidence>
<evidence type="ECO:0000256" key="3">
    <source>
        <dbReference type="ARBA" id="ARBA00022561"/>
    </source>
</evidence>
<organism evidence="16">
    <name type="scientific">Human papillomavirus</name>
    <dbReference type="NCBI Taxonomy" id="10566"/>
    <lineage>
        <taxon>Viruses</taxon>
        <taxon>Monodnaviria</taxon>
        <taxon>Shotokuvirae</taxon>
        <taxon>Cossaviricota</taxon>
        <taxon>Papovaviricetes</taxon>
        <taxon>Zurhausenvirales</taxon>
        <taxon>Papillomaviridae</taxon>
    </lineage>
</organism>
<keyword evidence="6" id="KW-1040">Host Golgi apparatus</keyword>
<accession>A0A385PHR0</accession>
<dbReference type="GO" id="GO:0075521">
    <property type="term" value="P:microtubule-dependent intracellular transport of viral material towards nucleus"/>
    <property type="evidence" value="ECO:0007669"/>
    <property type="project" value="UniProtKB-UniRule"/>
</dbReference>
<keyword evidence="13 15" id="KW-1015">Disulfide bond</keyword>
<comment type="caution">
    <text evidence="15">Lacks conserved residue(s) required for the propagation of feature annotation.</text>
</comment>
<sequence length="513" mass="56471">MLRSRRVKRASVTDLYKSCKLGGDCIPDVQNKVEGTTLADRLLTIFGSILYLGHLGIGTGKGSGGFGGYGPLSGTAGRSPSVNVPRPTIPVDPLGGAEVIPLDVINPEAPAIIPLTDGLPNVPNIDSSTPAIDVAELDVTTDIKPTDTLTTSNQQPTIITSGTDVQIVDFQPGPPPPKRIVLDVGLSTAEELELNVFSEPKNFDPNINVFVDPNITGQTVGFEEIELEPFNPDSYSEFEVDEAGPTTSTPTQYIEGVVTKGRRFYNRIVKQVPTRNPEFISRPSRLVRFEFENPAFEEDVTIQFEQDVLNVAAAPDSDFQDIVSLSRPYLSETEGGVRVSRIGQKSTMVTRSGLRVGEKVHYFYDISRIPKVSDIELQTFGKYSNDSVNVDALSETVFYDGAEHSQILYSDDMLQDPLEERFENAHLVLTAFGANERLEVPNFAPGVGLKIFLPDISKNITIDFPQYTPEADTTYIVPNTDLIPSSTTYSFDNSYALHPDLMRRRRKRKYVNV</sequence>
<keyword evidence="1 15" id="KW-1163">Viral penetration into host nucleus</keyword>
<evidence type="ECO:0000256" key="1">
    <source>
        <dbReference type="ARBA" id="ARBA00022524"/>
    </source>
</evidence>
<protein>
    <recommendedName>
        <fullName evidence="15">Minor capsid protein L2</fullName>
    </recommendedName>
</protein>
<keyword evidence="12 15" id="KW-0238">DNA-binding</keyword>
<proteinExistence type="inferred from homology"/>
<keyword evidence="2 15" id="KW-0597">Phosphoprotein</keyword>
<evidence type="ECO:0000256" key="4">
    <source>
        <dbReference type="ARBA" id="ARBA00022562"/>
    </source>
</evidence>
<keyword evidence="9 15" id="KW-1177">Microtubular inwards viral transport</keyword>
<evidence type="ECO:0000256" key="5">
    <source>
        <dbReference type="ARBA" id="ARBA00022581"/>
    </source>
</evidence>
<evidence type="ECO:0000256" key="14">
    <source>
        <dbReference type="ARBA" id="ARBA00023296"/>
    </source>
</evidence>
<dbReference type="GO" id="GO:0075732">
    <property type="term" value="P:viral penetration into host nucleus"/>
    <property type="evidence" value="ECO:0007669"/>
    <property type="project" value="UniProtKB-KW"/>
</dbReference>
<dbReference type="InterPro" id="IPR000784">
    <property type="entry name" value="Late_L2"/>
</dbReference>
<keyword evidence="10" id="KW-1039">Host endosome</keyword>
<evidence type="ECO:0000256" key="8">
    <source>
        <dbReference type="ARBA" id="ARBA00022921"/>
    </source>
</evidence>
<evidence type="ECO:0000256" key="13">
    <source>
        <dbReference type="ARBA" id="ARBA00023157"/>
    </source>
</evidence>
<dbReference type="GO" id="GO:0043657">
    <property type="term" value="C:host cell"/>
    <property type="evidence" value="ECO:0007669"/>
    <property type="project" value="GOC"/>
</dbReference>
<evidence type="ECO:0000256" key="9">
    <source>
        <dbReference type="ARBA" id="ARBA00022952"/>
    </source>
</evidence>
<evidence type="ECO:0000256" key="15">
    <source>
        <dbReference type="HAMAP-Rule" id="MF_04003"/>
    </source>
</evidence>
<gene>
    <name evidence="15" type="primary">L2</name>
</gene>
<comment type="PTM">
    <text evidence="15">Highly phosphorylated.</text>
</comment>
<keyword evidence="11 15" id="KW-1176">Cytoplasmic inwards viral transport</keyword>
<keyword evidence="3 15" id="KW-0167">Capsid protein</keyword>
<dbReference type="GO" id="GO:0042025">
    <property type="term" value="C:host cell nucleus"/>
    <property type="evidence" value="ECO:0007669"/>
    <property type="project" value="UniProtKB-SubCell"/>
</dbReference>
<name>A0A385PHR0_9PAPI</name>
<dbReference type="EMBL" id="MH777163">
    <property type="protein sequence ID" value="AYA93447.2"/>
    <property type="molecule type" value="Genomic_DNA"/>
</dbReference>
<dbReference type="HAMAP" id="MF_04003">
    <property type="entry name" value="PPV_L2"/>
    <property type="match status" value="1"/>
</dbReference>
<reference evidence="16" key="1">
    <citation type="journal article" date="2018" name="Nat. Med.">
        <title>Expanded skin virome in DOCK8-deficient patients.</title>
        <authorList>
            <consortium name="NISC Comparative Sequencing Program"/>
            <person name="Tirosh O."/>
            <person name="Conlan S."/>
            <person name="Deming C."/>
            <person name="Lee-Lin S.Q."/>
            <person name="Huang X."/>
            <person name="Su H.C."/>
            <person name="Freeman A.F."/>
            <person name="Segre J.A."/>
            <person name="Kong H.H."/>
        </authorList>
    </citation>
    <scope>NUCLEOTIDE SEQUENCE</scope>
    <source>
        <strain evidence="16">HPV-mSK_015</strain>
    </source>
</reference>
<dbReference type="GO" id="GO:0019028">
    <property type="term" value="C:viral capsid"/>
    <property type="evidence" value="ECO:0007669"/>
    <property type="project" value="UniProtKB-UniRule"/>
</dbReference>
<dbReference type="GO" id="GO:0046718">
    <property type="term" value="P:symbiont entry into host cell"/>
    <property type="evidence" value="ECO:0007669"/>
    <property type="project" value="UniProtKB-KW"/>
</dbReference>
<keyword evidence="5 15" id="KW-0945">Host-virus interaction</keyword>
<comment type="subcellular location">
    <subcellularLocation>
        <location evidence="15">Virion</location>
    </subcellularLocation>
    <subcellularLocation>
        <location evidence="15">Host nucleus</location>
    </subcellularLocation>
</comment>
<keyword evidence="8 15" id="KW-0426">Late protein</keyword>
<evidence type="ECO:0000256" key="6">
    <source>
        <dbReference type="ARBA" id="ARBA00022812"/>
    </source>
</evidence>
<comment type="function">
    <text evidence="15">Minor protein of the capsid that localizes along the inner surface of the virion, within the central cavities beneath the L1 pentamers. Plays a role in capsid stabilization through interaction with the major capsid protein L1. Once the virion enters the host cell, L2 escorts the genomic DNA into the nucleus by promoting escape from the endosomal compartments and traffic through the host Golgi network. Mechanistically, the C-terminus of L2 possesses a cell-penetrating peptide that protudes from the host endosome, interacts with host cytoplasmic retromer cargo and thereby mediates the capsid delivery to the host trans-Golgi network. Plays a role through its interaction with host dynein in the intracellular microtubule-dependent transport of viral capsid toward the nucleus. Mediates the viral genome import into the nucleus through binding to host importins. Once within the nucleus, L2 localizes viral genomes to host PML bodies in order to activate early gene expression for establishment of infection. Later on, promotes late gene expression by interacting with the viral E2 protein and by inhibiting its transcriptional activation functions. During virion assembly, encapsidates the genome by direct interaction with the viral DNA.</text>
</comment>
<feature type="disulfide bond" evidence="15">
    <location>
        <begin position="19"/>
        <end position="25"/>
    </location>
</feature>
<dbReference type="GO" id="GO:0003677">
    <property type="term" value="F:DNA binding"/>
    <property type="evidence" value="ECO:0007669"/>
    <property type="project" value="UniProtKB-UniRule"/>
</dbReference>
<dbReference type="Pfam" id="PF00513">
    <property type="entry name" value="Late_protein_L2"/>
    <property type="match status" value="1"/>
</dbReference>